<name>A0ABP8JCD0_9MICO</name>
<keyword evidence="4" id="KW-1185">Reference proteome</keyword>
<evidence type="ECO:0008006" key="5">
    <source>
        <dbReference type="Google" id="ProtNLM"/>
    </source>
</evidence>
<protein>
    <recommendedName>
        <fullName evidence="5">DUF3043 domain-containing protein</fullName>
    </recommendedName>
</protein>
<feature type="transmembrane region" description="Helical" evidence="2">
    <location>
        <begin position="149"/>
        <end position="171"/>
    </location>
</feature>
<evidence type="ECO:0000256" key="2">
    <source>
        <dbReference type="SAM" id="Phobius"/>
    </source>
</evidence>
<evidence type="ECO:0000313" key="4">
    <source>
        <dbReference type="Proteomes" id="UP001500642"/>
    </source>
</evidence>
<keyword evidence="2" id="KW-0472">Membrane</keyword>
<organism evidence="3 4">
    <name type="scientific">Brevibacterium pityocampae</name>
    <dbReference type="NCBI Taxonomy" id="506594"/>
    <lineage>
        <taxon>Bacteria</taxon>
        <taxon>Bacillati</taxon>
        <taxon>Actinomycetota</taxon>
        <taxon>Actinomycetes</taxon>
        <taxon>Micrococcales</taxon>
        <taxon>Brevibacteriaceae</taxon>
        <taxon>Brevibacterium</taxon>
    </lineage>
</organism>
<dbReference type="RefSeq" id="WP_247619071.1">
    <property type="nucleotide sequence ID" value="NZ_BAABGL010000006.1"/>
</dbReference>
<comment type="caution">
    <text evidence="3">The sequence shown here is derived from an EMBL/GenBank/DDBJ whole genome shotgun (WGS) entry which is preliminary data.</text>
</comment>
<dbReference type="EMBL" id="BAABGL010000006">
    <property type="protein sequence ID" value="GAA4388606.1"/>
    <property type="molecule type" value="Genomic_DNA"/>
</dbReference>
<proteinExistence type="predicted"/>
<dbReference type="Pfam" id="PF11241">
    <property type="entry name" value="DUF3043"/>
    <property type="match status" value="1"/>
</dbReference>
<evidence type="ECO:0000256" key="1">
    <source>
        <dbReference type="SAM" id="MobiDB-lite"/>
    </source>
</evidence>
<reference evidence="4" key="1">
    <citation type="journal article" date="2019" name="Int. J. Syst. Evol. Microbiol.">
        <title>The Global Catalogue of Microorganisms (GCM) 10K type strain sequencing project: providing services to taxonomists for standard genome sequencing and annotation.</title>
        <authorList>
            <consortium name="The Broad Institute Genomics Platform"/>
            <consortium name="The Broad Institute Genome Sequencing Center for Infectious Disease"/>
            <person name="Wu L."/>
            <person name="Ma J."/>
        </authorList>
    </citation>
    <scope>NUCLEOTIDE SEQUENCE [LARGE SCALE GENOMIC DNA]</scope>
    <source>
        <strain evidence="4">JCM 17808</strain>
    </source>
</reference>
<accession>A0ABP8JCD0</accession>
<dbReference type="InterPro" id="IPR021403">
    <property type="entry name" value="DUF3043"/>
</dbReference>
<feature type="transmembrane region" description="Helical" evidence="2">
    <location>
        <begin position="121"/>
        <end position="143"/>
    </location>
</feature>
<keyword evidence="2" id="KW-1133">Transmembrane helix</keyword>
<gene>
    <name evidence="3" type="ORF">GCM10023167_13520</name>
</gene>
<evidence type="ECO:0000313" key="3">
    <source>
        <dbReference type="EMBL" id="GAA4388606.1"/>
    </source>
</evidence>
<keyword evidence="2" id="KW-0812">Transmembrane</keyword>
<sequence length="219" mass="24276">MFGRNKNPETPSASGSSAADPATTPDGGAGSPAPGHPEAPAAVNPAEAKKNRPTPKRSAQQAARKQPLVPQDRKVANRRARDEMRKQRDQARIGVMQGDEKYLTARDRGPQRRYVRDFVDARWSISEFFIPLALIVLVVGMFGGPDFQVIANIIVYGILALVILDSVVLNYRVKARMADKFGGRDRLEKGLTFYLVMRSIQMRPLRIPKPQVKRGEFPA</sequence>
<feature type="region of interest" description="Disordered" evidence="1">
    <location>
        <begin position="1"/>
        <end position="88"/>
    </location>
</feature>
<feature type="compositionally biased region" description="Low complexity" evidence="1">
    <location>
        <begin position="10"/>
        <end position="25"/>
    </location>
</feature>
<feature type="compositionally biased region" description="Basic and acidic residues" evidence="1">
    <location>
        <begin position="71"/>
        <end position="88"/>
    </location>
</feature>
<dbReference type="Proteomes" id="UP001500642">
    <property type="component" value="Unassembled WGS sequence"/>
</dbReference>